<organism evidence="7 8">
    <name type="scientific">candidate division WOR-1 bacterium RIFOXYB2_FULL_48_7</name>
    <dbReference type="NCBI Taxonomy" id="1802583"/>
    <lineage>
        <taxon>Bacteria</taxon>
        <taxon>Bacillati</taxon>
        <taxon>Saganbacteria</taxon>
    </lineage>
</organism>
<dbReference type="GO" id="GO:0046872">
    <property type="term" value="F:metal ion binding"/>
    <property type="evidence" value="ECO:0007669"/>
    <property type="project" value="UniProtKB-KW"/>
</dbReference>
<dbReference type="Pfam" id="PF04127">
    <property type="entry name" value="DFP"/>
    <property type="match status" value="1"/>
</dbReference>
<comment type="cofactor">
    <cofactor evidence="3">
        <name>FMN</name>
        <dbReference type="ChEBI" id="CHEBI:58210"/>
    </cofactor>
    <text evidence="3">Binds 1 FMN per subunit.</text>
</comment>
<gene>
    <name evidence="3" type="primary">coaBC</name>
    <name evidence="7" type="ORF">A2311_02560</name>
</gene>
<dbReference type="InterPro" id="IPR005252">
    <property type="entry name" value="CoaBC"/>
</dbReference>
<evidence type="ECO:0000256" key="4">
    <source>
        <dbReference type="RuleBase" id="RU364078"/>
    </source>
</evidence>
<dbReference type="AlphaFoldDB" id="A0A1F4TQZ8"/>
<name>A0A1F4TQZ8_UNCSA</name>
<evidence type="ECO:0000313" key="8">
    <source>
        <dbReference type="Proteomes" id="UP000178951"/>
    </source>
</evidence>
<evidence type="ECO:0000256" key="2">
    <source>
        <dbReference type="ARBA" id="ARBA00023239"/>
    </source>
</evidence>
<feature type="region of interest" description="Phosphopantothenoylcysteine decarboxylase" evidence="3">
    <location>
        <begin position="1"/>
        <end position="190"/>
    </location>
</feature>
<dbReference type="InterPro" id="IPR007085">
    <property type="entry name" value="DNA/pantothenate-metab_flavo_C"/>
</dbReference>
<dbReference type="HAMAP" id="MF_02225">
    <property type="entry name" value="CoaBC"/>
    <property type="match status" value="1"/>
</dbReference>
<dbReference type="GO" id="GO:0010181">
    <property type="term" value="F:FMN binding"/>
    <property type="evidence" value="ECO:0007669"/>
    <property type="project" value="UniProtKB-UniRule"/>
</dbReference>
<feature type="binding site" evidence="3">
    <location>
        <position position="324"/>
    </location>
    <ligand>
        <name>CTP</name>
        <dbReference type="ChEBI" id="CHEBI:37563"/>
    </ligand>
</feature>
<feature type="binding site" evidence="3">
    <location>
        <position position="338"/>
    </location>
    <ligand>
        <name>CTP</name>
        <dbReference type="ChEBI" id="CHEBI:37563"/>
    </ligand>
</feature>
<feature type="domain" description="DNA/pantothenate metabolism flavoprotein C-terminal" evidence="6">
    <location>
        <begin position="186"/>
        <end position="390"/>
    </location>
</feature>
<dbReference type="GO" id="GO:0015937">
    <property type="term" value="P:coenzyme A biosynthetic process"/>
    <property type="evidence" value="ECO:0007669"/>
    <property type="project" value="UniProtKB-UniRule"/>
</dbReference>
<comment type="similarity">
    <text evidence="3 4">In the C-terminal section; belongs to the PPC synthetase family.</text>
</comment>
<evidence type="ECO:0000313" key="7">
    <source>
        <dbReference type="EMBL" id="OGC35145.1"/>
    </source>
</evidence>
<evidence type="ECO:0000256" key="1">
    <source>
        <dbReference type="ARBA" id="ARBA00022793"/>
    </source>
</evidence>
<dbReference type="Pfam" id="PF02441">
    <property type="entry name" value="Flavoprotein"/>
    <property type="match status" value="1"/>
</dbReference>
<keyword evidence="3" id="KW-0479">Metal-binding</keyword>
<dbReference type="InterPro" id="IPR036551">
    <property type="entry name" value="Flavin_trans-like"/>
</dbReference>
<dbReference type="SUPFAM" id="SSF52507">
    <property type="entry name" value="Homo-oligomeric flavin-containing Cys decarboxylases, HFCD"/>
    <property type="match status" value="1"/>
</dbReference>
<feature type="active site" description="Proton donor" evidence="3">
    <location>
        <position position="158"/>
    </location>
</feature>
<keyword evidence="3" id="KW-0511">Multifunctional enzyme</keyword>
<comment type="caution">
    <text evidence="7">The sequence shown here is derived from an EMBL/GenBank/DDBJ whole genome shotgun (WGS) entry which is preliminary data.</text>
</comment>
<keyword evidence="3" id="KW-0460">Magnesium</keyword>
<comment type="function">
    <text evidence="4">Catalyzes two steps in the biosynthesis of coenzyme A. In the first step cysteine is conjugated to 4'-phosphopantothenate to form 4-phosphopantothenoylcysteine, in the latter compound is decarboxylated to form 4'-phosphopantotheine.</text>
</comment>
<comment type="caution">
    <text evidence="3">Lacks conserved residue(s) required for the propagation of feature annotation.</text>
</comment>
<dbReference type="PANTHER" id="PTHR14359">
    <property type="entry name" value="HOMO-OLIGOMERIC FLAVIN CONTAINING CYS DECARBOXYLASE FAMILY"/>
    <property type="match status" value="1"/>
</dbReference>
<evidence type="ECO:0000256" key="3">
    <source>
        <dbReference type="HAMAP-Rule" id="MF_02225"/>
    </source>
</evidence>
<dbReference type="Proteomes" id="UP000178951">
    <property type="component" value="Unassembled WGS sequence"/>
</dbReference>
<evidence type="ECO:0000259" key="5">
    <source>
        <dbReference type="Pfam" id="PF02441"/>
    </source>
</evidence>
<comment type="pathway">
    <text evidence="3 4">Cofactor biosynthesis; coenzyme A biosynthesis; CoA from (R)-pantothenate: step 2/5.</text>
</comment>
<reference evidence="7 8" key="1">
    <citation type="journal article" date="2016" name="Nat. Commun.">
        <title>Thousands of microbial genomes shed light on interconnected biogeochemical processes in an aquifer system.</title>
        <authorList>
            <person name="Anantharaman K."/>
            <person name="Brown C.T."/>
            <person name="Hug L.A."/>
            <person name="Sharon I."/>
            <person name="Castelle C.J."/>
            <person name="Probst A.J."/>
            <person name="Thomas B.C."/>
            <person name="Singh A."/>
            <person name="Wilkins M.J."/>
            <person name="Karaoz U."/>
            <person name="Brodie E.L."/>
            <person name="Williams K.H."/>
            <person name="Hubbard S.S."/>
            <person name="Banfield J.F."/>
        </authorList>
    </citation>
    <scope>NUCLEOTIDE SEQUENCE [LARGE SCALE GENOMIC DNA]</scope>
</reference>
<proteinExistence type="inferred from homology"/>
<dbReference type="GO" id="GO:0004632">
    <property type="term" value="F:phosphopantothenate--cysteine ligase activity"/>
    <property type="evidence" value="ECO:0007669"/>
    <property type="project" value="UniProtKB-UniRule"/>
</dbReference>
<dbReference type="InterPro" id="IPR003382">
    <property type="entry name" value="Flavoprotein"/>
</dbReference>
<keyword evidence="3 4" id="KW-0288">FMN</keyword>
<feature type="binding site" evidence="3">
    <location>
        <position position="342"/>
    </location>
    <ligand>
        <name>CTP</name>
        <dbReference type="ChEBI" id="CHEBI:37563"/>
    </ligand>
</feature>
<dbReference type="UniPathway" id="UPA00241">
    <property type="reaction ID" value="UER00353"/>
</dbReference>
<comment type="catalytic activity">
    <reaction evidence="3 4">
        <text>N-[(R)-4-phosphopantothenoyl]-L-cysteine + H(+) = (R)-4'-phosphopantetheine + CO2</text>
        <dbReference type="Rhea" id="RHEA:16793"/>
        <dbReference type="ChEBI" id="CHEBI:15378"/>
        <dbReference type="ChEBI" id="CHEBI:16526"/>
        <dbReference type="ChEBI" id="CHEBI:59458"/>
        <dbReference type="ChEBI" id="CHEBI:61723"/>
        <dbReference type="EC" id="4.1.1.36"/>
    </reaction>
</comment>
<dbReference type="STRING" id="1802583.A2311_02560"/>
<keyword evidence="3 4" id="KW-0285">Flavoprotein</keyword>
<accession>A0A1F4TQZ8</accession>
<feature type="binding site" evidence="3">
    <location>
        <position position="279"/>
    </location>
    <ligand>
        <name>CTP</name>
        <dbReference type="ChEBI" id="CHEBI:37563"/>
    </ligand>
</feature>
<dbReference type="NCBIfam" id="TIGR00521">
    <property type="entry name" value="coaBC_dfp"/>
    <property type="match status" value="1"/>
</dbReference>
<comment type="pathway">
    <text evidence="3 4">Cofactor biosynthesis; coenzyme A biosynthesis; CoA from (R)-pantothenate: step 3/5.</text>
</comment>
<comment type="similarity">
    <text evidence="3 4">In the N-terminal section; belongs to the HFCD (homo-oligomeric flavin containing Cys decarboxylase) superfamily.</text>
</comment>
<comment type="function">
    <text evidence="3">Catalyzes two sequential steps in the biosynthesis of coenzyme A. In the first step cysteine is conjugated to 4'-phosphopantothenate to form 4-phosphopantothenoylcysteine. In the second step the latter compound is decarboxylated to form 4'-phosphopantotheine.</text>
</comment>
<protein>
    <recommendedName>
        <fullName evidence="3">Coenzyme A biosynthesis bifunctional protein CoaBC</fullName>
    </recommendedName>
    <alternativeName>
        <fullName evidence="3">DNA/pantothenate metabolism flavoprotein</fullName>
    </alternativeName>
    <alternativeName>
        <fullName evidence="3">Phosphopantothenoylcysteine synthetase/decarboxylase</fullName>
        <shortName evidence="3">PPCS-PPCDC</shortName>
    </alternativeName>
    <domain>
        <recommendedName>
            <fullName evidence="3">Phosphopantothenoylcysteine decarboxylase</fullName>
            <shortName evidence="3">PPC decarboxylase</shortName>
            <shortName evidence="3">PPC-DC</shortName>
            <ecNumber evidence="3">4.1.1.36</ecNumber>
        </recommendedName>
        <alternativeName>
            <fullName evidence="3">CoaC</fullName>
        </alternativeName>
    </domain>
    <domain>
        <recommendedName>
            <fullName evidence="3">Phosphopantothenate--cysteine ligase</fullName>
            <ecNumber evidence="3">6.3.2.5</ecNumber>
        </recommendedName>
        <alternativeName>
            <fullName evidence="3">CoaB</fullName>
        </alternativeName>
        <alternativeName>
            <fullName evidence="3">Phosphopantothenoylcysteine synthetase</fullName>
            <shortName evidence="3">PPC synthetase</shortName>
            <shortName evidence="3">PPC-S</shortName>
        </alternativeName>
    </domain>
</protein>
<dbReference type="GO" id="GO:0071513">
    <property type="term" value="C:phosphopantothenoylcysteine decarboxylase complex"/>
    <property type="evidence" value="ECO:0007669"/>
    <property type="project" value="TreeGrafter"/>
</dbReference>
<keyword evidence="3 4" id="KW-0436">Ligase</keyword>
<comment type="cofactor">
    <cofactor evidence="3">
        <name>Mg(2+)</name>
        <dbReference type="ChEBI" id="CHEBI:18420"/>
    </cofactor>
</comment>
<dbReference type="Gene3D" id="3.40.50.1950">
    <property type="entry name" value="Flavin prenyltransferase-like"/>
    <property type="match status" value="1"/>
</dbReference>
<comment type="catalytic activity">
    <reaction evidence="3 4">
        <text>(R)-4'-phosphopantothenate + L-cysteine + CTP = N-[(R)-4-phosphopantothenoyl]-L-cysteine + CMP + diphosphate + H(+)</text>
        <dbReference type="Rhea" id="RHEA:19397"/>
        <dbReference type="ChEBI" id="CHEBI:10986"/>
        <dbReference type="ChEBI" id="CHEBI:15378"/>
        <dbReference type="ChEBI" id="CHEBI:33019"/>
        <dbReference type="ChEBI" id="CHEBI:35235"/>
        <dbReference type="ChEBI" id="CHEBI:37563"/>
        <dbReference type="ChEBI" id="CHEBI:59458"/>
        <dbReference type="ChEBI" id="CHEBI:60377"/>
        <dbReference type="EC" id="6.3.2.5"/>
    </reaction>
</comment>
<sequence length="391" mass="41578">MLKGKTIIVGVTGGIAAYKTAMLVSRLKAWGADVWVVMTAAATKLIGPLTFRTLTGNPVVYDLFSQEDIHTPVPHISLADRADLVIIAPCTANMIGKLANGLADDPLSTIVMACQAPKIIAPAMNCNMWRNPLVQGNVGKLKALNWECIGPVEGKLACGVEDIGRMAEPEEILERTLALIGSKQDLKGKHILITAGGTQETIDPVRFIANRSSGKMGYAIAANARERGAEVTLISANVDLPAPLDLKPIKVATADQMLASVEAALQKADVVVMAAAVADYKYHAAKSKIKKSNQKLKLALTPTSDILQRVTSATGRAGKTIVGFALETDNLIANARKKLKEKDLDLIVANDPTTFGSDSAKVVLINKLGKQRPLPRASKSVVAREILNAIL</sequence>
<dbReference type="InterPro" id="IPR035929">
    <property type="entry name" value="CoaB-like_sf"/>
</dbReference>
<dbReference type="EC" id="6.3.2.5" evidence="3"/>
<keyword evidence="2 3" id="KW-0456">Lyase</keyword>
<feature type="binding site" evidence="3">
    <location>
        <position position="288"/>
    </location>
    <ligand>
        <name>CTP</name>
        <dbReference type="ChEBI" id="CHEBI:37563"/>
    </ligand>
</feature>
<dbReference type="GO" id="GO:0015941">
    <property type="term" value="P:pantothenate catabolic process"/>
    <property type="evidence" value="ECO:0007669"/>
    <property type="project" value="InterPro"/>
</dbReference>
<dbReference type="SUPFAM" id="SSF102645">
    <property type="entry name" value="CoaB-like"/>
    <property type="match status" value="1"/>
</dbReference>
<dbReference type="GO" id="GO:0004633">
    <property type="term" value="F:phosphopantothenoylcysteine decarboxylase activity"/>
    <property type="evidence" value="ECO:0007669"/>
    <property type="project" value="UniProtKB-UniRule"/>
</dbReference>
<dbReference type="Gene3D" id="3.40.50.10300">
    <property type="entry name" value="CoaB-like"/>
    <property type="match status" value="1"/>
</dbReference>
<keyword evidence="1 3" id="KW-0210">Decarboxylase</keyword>
<feature type="region of interest" description="Phosphopantothenate--cysteine ligase" evidence="3">
    <location>
        <begin position="191"/>
        <end position="391"/>
    </location>
</feature>
<dbReference type="EC" id="4.1.1.36" evidence="3"/>
<dbReference type="EMBL" id="MEUF01000034">
    <property type="protein sequence ID" value="OGC35145.1"/>
    <property type="molecule type" value="Genomic_DNA"/>
</dbReference>
<evidence type="ECO:0000259" key="6">
    <source>
        <dbReference type="Pfam" id="PF04127"/>
    </source>
</evidence>
<dbReference type="PANTHER" id="PTHR14359:SF6">
    <property type="entry name" value="PHOSPHOPANTOTHENOYLCYSTEINE DECARBOXYLASE"/>
    <property type="match status" value="1"/>
</dbReference>
<feature type="domain" description="Flavoprotein" evidence="5">
    <location>
        <begin position="5"/>
        <end position="178"/>
    </location>
</feature>